<dbReference type="EMBL" id="JBHRSU010000037">
    <property type="protein sequence ID" value="MFC3102153.1"/>
    <property type="molecule type" value="Genomic_DNA"/>
</dbReference>
<accession>A0ABV7EHK0</accession>
<dbReference type="RefSeq" id="WP_336918227.1">
    <property type="nucleotide sequence ID" value="NZ_JBANRN010000004.1"/>
</dbReference>
<evidence type="ECO:0000313" key="2">
    <source>
        <dbReference type="Proteomes" id="UP001595378"/>
    </source>
</evidence>
<reference evidence="2" key="1">
    <citation type="journal article" date="2019" name="Int. J. Syst. Evol. Microbiol.">
        <title>The Global Catalogue of Microorganisms (GCM) 10K type strain sequencing project: providing services to taxonomists for standard genome sequencing and annotation.</title>
        <authorList>
            <consortium name="The Broad Institute Genomics Platform"/>
            <consortium name="The Broad Institute Genome Sequencing Center for Infectious Disease"/>
            <person name="Wu L."/>
            <person name="Ma J."/>
        </authorList>
    </citation>
    <scope>NUCLEOTIDE SEQUENCE [LARGE SCALE GENOMIC DNA]</scope>
    <source>
        <strain evidence="2">KCTC 52606</strain>
    </source>
</reference>
<comment type="caution">
    <text evidence="1">The sequence shown here is derived from an EMBL/GenBank/DDBJ whole genome shotgun (WGS) entry which is preliminary data.</text>
</comment>
<organism evidence="1 2">
    <name type="scientific">Alteraurantiacibacter lauratis</name>
    <dbReference type="NCBI Taxonomy" id="2054627"/>
    <lineage>
        <taxon>Bacteria</taxon>
        <taxon>Pseudomonadati</taxon>
        <taxon>Pseudomonadota</taxon>
        <taxon>Alphaproteobacteria</taxon>
        <taxon>Sphingomonadales</taxon>
        <taxon>Erythrobacteraceae</taxon>
        <taxon>Alteraurantiacibacter</taxon>
    </lineage>
</organism>
<gene>
    <name evidence="1" type="ORF">ACFODK_14780</name>
</gene>
<keyword evidence="2" id="KW-1185">Reference proteome</keyword>
<proteinExistence type="predicted"/>
<dbReference type="Proteomes" id="UP001595378">
    <property type="component" value="Unassembled WGS sequence"/>
</dbReference>
<name>A0ABV7EHK0_9SPHN</name>
<protein>
    <submittedName>
        <fullName evidence="1">Uncharacterized protein</fullName>
    </submittedName>
</protein>
<sequence length="67" mass="7213">MAHAANGEPDWVRFAHGLGDDVSTEEWALLAELSGVLGAWPARSAVARRALDEAARQLQQMAVEQAN</sequence>
<evidence type="ECO:0000313" key="1">
    <source>
        <dbReference type="EMBL" id="MFC3102153.1"/>
    </source>
</evidence>